<evidence type="ECO:0000256" key="3">
    <source>
        <dbReference type="ARBA" id="ARBA00023242"/>
    </source>
</evidence>
<dbReference type="OrthoDB" id="248320at2759"/>
<accession>A0A9Q0S9L2</accession>
<dbReference type="Gene3D" id="2.130.10.10">
    <property type="entry name" value="YVTN repeat-like/Quinoprotein amine dehydrogenase"/>
    <property type="match status" value="1"/>
</dbReference>
<dbReference type="InterPro" id="IPR039462">
    <property type="entry name" value="Nup159/Nup146_N"/>
</dbReference>
<name>A0A9Q0S9L2_9DIPT</name>
<comment type="caution">
    <text evidence="6">The sequence shown here is derived from an EMBL/GenBank/DDBJ whole genome shotgun (WGS) entry which is preliminary data.</text>
</comment>
<dbReference type="PANTHER" id="PTHR23193">
    <property type="entry name" value="NUCLEAR PORE COMPLEX PROTEIN NUP"/>
    <property type="match status" value="1"/>
</dbReference>
<feature type="compositionally biased region" description="Low complexity" evidence="4">
    <location>
        <begin position="497"/>
        <end position="514"/>
    </location>
</feature>
<dbReference type="AlphaFoldDB" id="A0A9Q0S9L2"/>
<organism evidence="6 7">
    <name type="scientific">Pseudolycoriella hygida</name>
    <dbReference type="NCBI Taxonomy" id="35572"/>
    <lineage>
        <taxon>Eukaryota</taxon>
        <taxon>Metazoa</taxon>
        <taxon>Ecdysozoa</taxon>
        <taxon>Arthropoda</taxon>
        <taxon>Hexapoda</taxon>
        <taxon>Insecta</taxon>
        <taxon>Pterygota</taxon>
        <taxon>Neoptera</taxon>
        <taxon>Endopterygota</taxon>
        <taxon>Diptera</taxon>
        <taxon>Nematocera</taxon>
        <taxon>Sciaroidea</taxon>
        <taxon>Sciaridae</taxon>
        <taxon>Pseudolycoriella</taxon>
    </lineage>
</organism>
<evidence type="ECO:0000256" key="4">
    <source>
        <dbReference type="SAM" id="MobiDB-lite"/>
    </source>
</evidence>
<feature type="non-terminal residue" evidence="6">
    <location>
        <position position="1"/>
    </location>
</feature>
<dbReference type="GO" id="GO:0017056">
    <property type="term" value="F:structural constituent of nuclear pore"/>
    <property type="evidence" value="ECO:0007669"/>
    <property type="project" value="TreeGrafter"/>
</dbReference>
<dbReference type="SUPFAM" id="SSF117289">
    <property type="entry name" value="Nucleoporin domain"/>
    <property type="match status" value="1"/>
</dbReference>
<dbReference type="GO" id="GO:0008139">
    <property type="term" value="F:nuclear localization sequence binding"/>
    <property type="evidence" value="ECO:0007669"/>
    <property type="project" value="TreeGrafter"/>
</dbReference>
<dbReference type="Pfam" id="PF16755">
    <property type="entry name" value="Beta-prop_NUP159_NUP214"/>
    <property type="match status" value="1"/>
</dbReference>
<dbReference type="GO" id="GO:0006606">
    <property type="term" value="P:protein import into nucleus"/>
    <property type="evidence" value="ECO:0007669"/>
    <property type="project" value="TreeGrafter"/>
</dbReference>
<evidence type="ECO:0000256" key="2">
    <source>
        <dbReference type="ARBA" id="ARBA00022448"/>
    </source>
</evidence>
<protein>
    <submittedName>
        <fullName evidence="6">Nuclear pore complex protein Nup214</fullName>
    </submittedName>
</protein>
<reference evidence="6" key="1">
    <citation type="submission" date="2022-07" db="EMBL/GenBank/DDBJ databases">
        <authorList>
            <person name="Trinca V."/>
            <person name="Uliana J.V.C."/>
            <person name="Torres T.T."/>
            <person name="Ward R.J."/>
            <person name="Monesi N."/>
        </authorList>
    </citation>
    <scope>NUCLEOTIDE SEQUENCE</scope>
    <source>
        <strain evidence="6">HSMRA1968</strain>
        <tissue evidence="6">Whole embryos</tissue>
    </source>
</reference>
<dbReference type="InterPro" id="IPR015943">
    <property type="entry name" value="WD40/YVTN_repeat-like_dom_sf"/>
</dbReference>
<evidence type="ECO:0000313" key="6">
    <source>
        <dbReference type="EMBL" id="KAJ6648515.1"/>
    </source>
</evidence>
<evidence type="ECO:0000256" key="1">
    <source>
        <dbReference type="ARBA" id="ARBA00004123"/>
    </source>
</evidence>
<sequence>MASEAPSCVEVTDIQFKLNSKYNLIKQEENKNKGNLLAAASVYGLVIIGSSESNLRVVQHSRIIADKDKGVIPSRIIPLPAPPHTIALSCDHSMLAVNIKQNEIPFVVIFSVPSFLSSNIKVIYQGLRLSTDDGITASQLLWNPVLPNTLAVCMSNKSLVVFGFKEQGYDIYSIDKAEQVGCASWSPKGKQIVAGFPNGKIAQYKPDLKIARTIPCTVRLYNTAWDVIAIQWLSTYQFAAVMLSQEEDACPALFIVYAPKNGTPTYINYHDVCYSQSGPRSAQIILNHILPWNLLLVISANGNEVGLLGTKDTGDNPLWKQYTTLDEARAELPLGANKEEMFPLGIDVDTGTTHQIVVNETPLPPMPMLHLLSTHGLLISFNIINTTPNCPTLCSPPQIVGDSSGLNNFILSLPATGPAHVSPPKGDISFGFPTAVTSTPRLPKLNPAPAPNVNEAKMEKPTTAAEPPKSFGNLFGGQTTIQPISSSQSAFSFVPKSTEPTAPTPTSQPSQASAFSISQLPKAQTPAAAISTKPNIVQPTTVEPVPRSENNKPFITVPPSFSQPSQVKTIEKTRPQSTEENTIIDDDIIRKMIREEIQLYETLAKTFLKRCKSVDISIGTKEESQATLKELKELQDISNQATESTDALSSDIQQLKVLLSETYLMIAEVKTKHSLLNES</sequence>
<evidence type="ECO:0000259" key="5">
    <source>
        <dbReference type="Pfam" id="PF16755"/>
    </source>
</evidence>
<dbReference type="EMBL" id="WJQU01000001">
    <property type="protein sequence ID" value="KAJ6648515.1"/>
    <property type="molecule type" value="Genomic_DNA"/>
</dbReference>
<dbReference type="InterPro" id="IPR026054">
    <property type="entry name" value="Nucleoporin"/>
</dbReference>
<dbReference type="Proteomes" id="UP001151699">
    <property type="component" value="Chromosome A"/>
</dbReference>
<dbReference type="PANTHER" id="PTHR23193:SF46">
    <property type="entry name" value="NUCLEAR PORE COMPLEX PROTEIN NUP214"/>
    <property type="match status" value="1"/>
</dbReference>
<evidence type="ECO:0000313" key="7">
    <source>
        <dbReference type="Proteomes" id="UP001151699"/>
    </source>
</evidence>
<proteinExistence type="predicted"/>
<keyword evidence="3" id="KW-0539">Nucleus</keyword>
<feature type="region of interest" description="Disordered" evidence="4">
    <location>
        <begin position="439"/>
        <end position="535"/>
    </location>
</feature>
<feature type="domain" description="Nucleoporin Nup159/Nup146 N-terminal" evidence="5">
    <location>
        <begin position="32"/>
        <end position="378"/>
    </location>
</feature>
<keyword evidence="2" id="KW-0813">Transport</keyword>
<comment type="subcellular location">
    <subcellularLocation>
        <location evidence="1">Nucleus</location>
    </subcellularLocation>
</comment>
<feature type="compositionally biased region" description="Low complexity" evidence="4">
    <location>
        <begin position="478"/>
        <end position="489"/>
    </location>
</feature>
<dbReference type="GO" id="GO:0005643">
    <property type="term" value="C:nuclear pore"/>
    <property type="evidence" value="ECO:0007669"/>
    <property type="project" value="TreeGrafter"/>
</dbReference>
<keyword evidence="7" id="KW-1185">Reference proteome</keyword>
<dbReference type="GO" id="GO:0006405">
    <property type="term" value="P:RNA export from nucleus"/>
    <property type="evidence" value="ECO:0007669"/>
    <property type="project" value="TreeGrafter"/>
</dbReference>
<gene>
    <name evidence="6" type="primary">Nup214_1</name>
    <name evidence="6" type="ORF">Bhyg_03745</name>
</gene>